<proteinExistence type="inferred from homology"/>
<dbReference type="Gene3D" id="3.40.50.1460">
    <property type="match status" value="1"/>
</dbReference>
<keyword evidence="5" id="KW-0788">Thiol protease</keyword>
<dbReference type="InterPro" id="IPR002138">
    <property type="entry name" value="Pept_C14_p10"/>
</dbReference>
<evidence type="ECO:0000256" key="2">
    <source>
        <dbReference type="ARBA" id="ARBA00022670"/>
    </source>
</evidence>
<dbReference type="PANTHER" id="PTHR10454">
    <property type="entry name" value="CASPASE"/>
    <property type="match status" value="1"/>
</dbReference>
<keyword evidence="11" id="KW-1185">Reference proteome</keyword>
<dbReference type="GO" id="GO:0006915">
    <property type="term" value="P:apoptotic process"/>
    <property type="evidence" value="ECO:0007669"/>
    <property type="project" value="UniProtKB-KW"/>
</dbReference>
<comment type="similarity">
    <text evidence="1 7">Belongs to the peptidase C14A family.</text>
</comment>
<dbReference type="PROSITE" id="PS01122">
    <property type="entry name" value="CASPASE_CYS"/>
    <property type="match status" value="1"/>
</dbReference>
<dbReference type="InterPro" id="IPR016129">
    <property type="entry name" value="Caspase_his_AS"/>
</dbReference>
<dbReference type="CDD" id="cd00032">
    <property type="entry name" value="CASc"/>
    <property type="match status" value="1"/>
</dbReference>
<evidence type="ECO:0000259" key="8">
    <source>
        <dbReference type="PROSITE" id="PS50207"/>
    </source>
</evidence>
<dbReference type="InterPro" id="IPR011600">
    <property type="entry name" value="Pept_C14_caspase"/>
</dbReference>
<evidence type="ECO:0000256" key="5">
    <source>
        <dbReference type="ARBA" id="ARBA00022807"/>
    </source>
</evidence>
<keyword evidence="2" id="KW-0645">Protease</keyword>
<dbReference type="PROSITE" id="PS01121">
    <property type="entry name" value="CASPASE_HIS"/>
    <property type="match status" value="1"/>
</dbReference>
<feature type="domain" description="Caspase family p20" evidence="9">
    <location>
        <begin position="23"/>
        <end position="147"/>
    </location>
</feature>
<dbReference type="SMART" id="SM00115">
    <property type="entry name" value="CASc"/>
    <property type="match status" value="1"/>
</dbReference>
<dbReference type="SUPFAM" id="SSF52129">
    <property type="entry name" value="Caspase-like"/>
    <property type="match status" value="1"/>
</dbReference>
<gene>
    <name evidence="10" type="ORF">BOX15_Mlig014118g2</name>
</gene>
<dbReference type="OrthoDB" id="6116485at2759"/>
<evidence type="ECO:0008006" key="12">
    <source>
        <dbReference type="Google" id="ProtNLM"/>
    </source>
</evidence>
<evidence type="ECO:0000256" key="7">
    <source>
        <dbReference type="RuleBase" id="RU003971"/>
    </source>
</evidence>
<feature type="non-terminal residue" evidence="10">
    <location>
        <position position="1"/>
    </location>
</feature>
<dbReference type="GO" id="GO:0043525">
    <property type="term" value="P:positive regulation of neuron apoptotic process"/>
    <property type="evidence" value="ECO:0007669"/>
    <property type="project" value="TreeGrafter"/>
</dbReference>
<dbReference type="GO" id="GO:0004197">
    <property type="term" value="F:cysteine-type endopeptidase activity"/>
    <property type="evidence" value="ECO:0007669"/>
    <property type="project" value="InterPro"/>
</dbReference>
<name>A0A267GZG3_9PLAT</name>
<dbReference type="Proteomes" id="UP000215902">
    <property type="component" value="Unassembled WGS sequence"/>
</dbReference>
<accession>A0A267GZG3</accession>
<dbReference type="PANTHER" id="PTHR10454:SF232">
    <property type="entry name" value="AT03047P-RELATED"/>
    <property type="match status" value="1"/>
</dbReference>
<dbReference type="InterPro" id="IPR033139">
    <property type="entry name" value="Caspase_cys_AS"/>
</dbReference>
<dbReference type="Pfam" id="PF00656">
    <property type="entry name" value="Peptidase_C14"/>
    <property type="match status" value="1"/>
</dbReference>
<feature type="domain" description="Caspase family p10" evidence="8">
    <location>
        <begin position="169"/>
        <end position="264"/>
    </location>
</feature>
<evidence type="ECO:0000259" key="9">
    <source>
        <dbReference type="PROSITE" id="PS50208"/>
    </source>
</evidence>
<evidence type="ECO:0000313" key="10">
    <source>
        <dbReference type="EMBL" id="PAA90669.1"/>
    </source>
</evidence>
<evidence type="ECO:0000313" key="11">
    <source>
        <dbReference type="Proteomes" id="UP000215902"/>
    </source>
</evidence>
<dbReference type="EMBL" id="NIVC01000105">
    <property type="protein sequence ID" value="PAA90669.1"/>
    <property type="molecule type" value="Genomic_DNA"/>
</dbReference>
<dbReference type="AlphaFoldDB" id="A0A267GZG3"/>
<keyword evidence="4" id="KW-0378">Hydrolase</keyword>
<dbReference type="STRING" id="282301.A0A267GZG3"/>
<dbReference type="InterPro" id="IPR002398">
    <property type="entry name" value="Pept_C14"/>
</dbReference>
<comment type="caution">
    <text evidence="10">The sequence shown here is derived from an EMBL/GenBank/DDBJ whole genome shotgun (WGS) entry which is preliminary data.</text>
</comment>
<keyword evidence="6" id="KW-0865">Zymogen</keyword>
<evidence type="ECO:0000256" key="3">
    <source>
        <dbReference type="ARBA" id="ARBA00022703"/>
    </source>
</evidence>
<organism evidence="10 11">
    <name type="scientific">Macrostomum lignano</name>
    <dbReference type="NCBI Taxonomy" id="282301"/>
    <lineage>
        <taxon>Eukaryota</taxon>
        <taxon>Metazoa</taxon>
        <taxon>Spiralia</taxon>
        <taxon>Lophotrochozoa</taxon>
        <taxon>Platyhelminthes</taxon>
        <taxon>Rhabditophora</taxon>
        <taxon>Macrostomorpha</taxon>
        <taxon>Macrostomida</taxon>
        <taxon>Macrostomidae</taxon>
        <taxon>Macrostomum</taxon>
    </lineage>
</organism>
<sequence>AMTAPLPNTPLDPALEYSMDHKKRGFFIIINQVKFEPRTGQKERTGSDLDAAKLEETFKILGFNVLPFRNLKLADLRRLLAEYGQKDHSDNDCFGLAMMSHGEQDIIYCTDGPLKVDELTKPFRADNCASLIGKPKLFFFQACRGFTFDDGVEKTDADLPEDEDLEEERVQRLPIEADNFFFYSSPPGYFSWKNALYGSWFIQELCRVLDQWGTRHEFSQLMVSVQREVASNRHESLTDRAATSRKKQMPVSVSQLTKLLYFRPKLPPQLPRVAPSSES</sequence>
<evidence type="ECO:0000256" key="4">
    <source>
        <dbReference type="ARBA" id="ARBA00022801"/>
    </source>
</evidence>
<dbReference type="InterPro" id="IPR015917">
    <property type="entry name" value="Pept_C14A"/>
</dbReference>
<dbReference type="GO" id="GO:0006508">
    <property type="term" value="P:proteolysis"/>
    <property type="evidence" value="ECO:0007669"/>
    <property type="project" value="UniProtKB-KW"/>
</dbReference>
<dbReference type="PRINTS" id="PR00376">
    <property type="entry name" value="IL1BCENZYME"/>
</dbReference>
<dbReference type="GO" id="GO:0005737">
    <property type="term" value="C:cytoplasm"/>
    <property type="evidence" value="ECO:0007669"/>
    <property type="project" value="TreeGrafter"/>
</dbReference>
<dbReference type="FunFam" id="3.40.50.1460:FF:000001">
    <property type="entry name" value="Caspase-3 preproprotein"/>
    <property type="match status" value="1"/>
</dbReference>
<dbReference type="InterPro" id="IPR001309">
    <property type="entry name" value="Pept_C14_p20"/>
</dbReference>
<dbReference type="InterPro" id="IPR029030">
    <property type="entry name" value="Caspase-like_dom_sf"/>
</dbReference>
<reference evidence="10 11" key="1">
    <citation type="submission" date="2017-06" db="EMBL/GenBank/DDBJ databases">
        <title>A platform for efficient transgenesis in Macrostomum lignano, a flatworm model organism for stem cell research.</title>
        <authorList>
            <person name="Berezikov E."/>
        </authorList>
    </citation>
    <scope>NUCLEOTIDE SEQUENCE [LARGE SCALE GENOMIC DNA]</scope>
    <source>
        <strain evidence="10">DV1</strain>
        <tissue evidence="10">Whole organism</tissue>
    </source>
</reference>
<evidence type="ECO:0000256" key="1">
    <source>
        <dbReference type="ARBA" id="ARBA00010134"/>
    </source>
</evidence>
<dbReference type="PROSITE" id="PS50208">
    <property type="entry name" value="CASPASE_P20"/>
    <property type="match status" value="1"/>
</dbReference>
<dbReference type="PROSITE" id="PS50207">
    <property type="entry name" value="CASPASE_P10"/>
    <property type="match status" value="1"/>
</dbReference>
<protein>
    <recommendedName>
        <fullName evidence="12">Caspase family p20 domain-containing protein</fullName>
    </recommendedName>
</protein>
<keyword evidence="3" id="KW-0053">Apoptosis</keyword>
<evidence type="ECO:0000256" key="6">
    <source>
        <dbReference type="ARBA" id="ARBA00023145"/>
    </source>
</evidence>